<dbReference type="InterPro" id="IPR000734">
    <property type="entry name" value="TAG_lipase"/>
</dbReference>
<evidence type="ECO:0000313" key="7">
    <source>
        <dbReference type="Proteomes" id="UP001652740"/>
    </source>
</evidence>
<evidence type="ECO:0000259" key="6">
    <source>
        <dbReference type="Pfam" id="PF00151"/>
    </source>
</evidence>
<keyword evidence="7" id="KW-1185">Reference proteome</keyword>
<evidence type="ECO:0000256" key="1">
    <source>
        <dbReference type="ARBA" id="ARBA00004613"/>
    </source>
</evidence>
<comment type="similarity">
    <text evidence="2 4">Belongs to the AB hydrolase superfamily. Lipase family.</text>
</comment>
<dbReference type="PANTHER" id="PTHR11610:SF169">
    <property type="entry name" value="GH15759P-RELATED"/>
    <property type="match status" value="1"/>
</dbReference>
<feature type="domain" description="Lipase" evidence="6">
    <location>
        <begin position="87"/>
        <end position="335"/>
    </location>
</feature>
<organism evidence="7 8">
    <name type="scientific">Galleria mellonella</name>
    <name type="common">Greater wax moth</name>
    <dbReference type="NCBI Taxonomy" id="7137"/>
    <lineage>
        <taxon>Eukaryota</taxon>
        <taxon>Metazoa</taxon>
        <taxon>Ecdysozoa</taxon>
        <taxon>Arthropoda</taxon>
        <taxon>Hexapoda</taxon>
        <taxon>Insecta</taxon>
        <taxon>Pterygota</taxon>
        <taxon>Neoptera</taxon>
        <taxon>Endopterygota</taxon>
        <taxon>Lepidoptera</taxon>
        <taxon>Glossata</taxon>
        <taxon>Ditrysia</taxon>
        <taxon>Pyraloidea</taxon>
        <taxon>Pyralidae</taxon>
        <taxon>Galleriinae</taxon>
        <taxon>Galleria</taxon>
    </lineage>
</organism>
<accession>A0ABM3N5P4</accession>
<dbReference type="PANTHER" id="PTHR11610">
    <property type="entry name" value="LIPASE"/>
    <property type="match status" value="1"/>
</dbReference>
<evidence type="ECO:0000256" key="5">
    <source>
        <dbReference type="SAM" id="Phobius"/>
    </source>
</evidence>
<sequence length="369" mass="41464">MSIGIFNLNGILISVVVLLNCILLVLVKCQEVDTISLLEDACPGSEQPTTITNKSLKYLTFTVLGINAPPKSSRLRYSYYQMKELSDEPTMDYSKKTMLYVGGFLDSPNYPFATALETNYRRLGYNVLLVDMNKFFKVEYPVTARLMRAVGKHIGEMLSNLTNYNMEFDPKKLEIVGLSLGGQTMSYVAKTYKALTGSTIARLTALDPSGPCFRNLGPEDRLDRSDADFVDVVATNIDGFGMAAPVGHVNFYVNGGEYQPGDIFWLPCNIFCSHIRAYTLWFSALQNPDSFIAMQCDSVQQARERNCYDRQPLVTNLLGLNVDKTKQGVFYLATSYGFPYYMGEKGLKRKYEIFSTMLKSMNSKLVMTI</sequence>
<keyword evidence="3" id="KW-0964">Secreted</keyword>
<dbReference type="Pfam" id="PF00151">
    <property type="entry name" value="Lipase"/>
    <property type="match status" value="1"/>
</dbReference>
<reference evidence="8" key="1">
    <citation type="submission" date="2025-08" db="UniProtKB">
        <authorList>
            <consortium name="RefSeq"/>
        </authorList>
    </citation>
    <scope>IDENTIFICATION</scope>
    <source>
        <tissue evidence="8">Whole larvae</tissue>
    </source>
</reference>
<keyword evidence="5" id="KW-0812">Transmembrane</keyword>
<gene>
    <name evidence="8" type="primary">LOC113513807</name>
</gene>
<dbReference type="GeneID" id="113513807"/>
<evidence type="ECO:0000313" key="8">
    <source>
        <dbReference type="RefSeq" id="XP_052758893.1"/>
    </source>
</evidence>
<dbReference type="InterPro" id="IPR013818">
    <property type="entry name" value="Lipase"/>
</dbReference>
<dbReference type="RefSeq" id="XP_052758893.1">
    <property type="nucleotide sequence ID" value="XM_052902933.1"/>
</dbReference>
<keyword evidence="5" id="KW-1133">Transmembrane helix</keyword>
<name>A0ABM3N5P4_GALME</name>
<protein>
    <submittedName>
        <fullName evidence="8">Pancreatic lipase-related protein 2-like isoform X1</fullName>
    </submittedName>
</protein>
<feature type="transmembrane region" description="Helical" evidence="5">
    <location>
        <begin position="6"/>
        <end position="27"/>
    </location>
</feature>
<evidence type="ECO:0000256" key="3">
    <source>
        <dbReference type="ARBA" id="ARBA00022525"/>
    </source>
</evidence>
<dbReference type="InterPro" id="IPR029058">
    <property type="entry name" value="AB_hydrolase_fold"/>
</dbReference>
<evidence type="ECO:0000256" key="2">
    <source>
        <dbReference type="ARBA" id="ARBA00010701"/>
    </source>
</evidence>
<keyword evidence="5" id="KW-0472">Membrane</keyword>
<dbReference type="Proteomes" id="UP001652740">
    <property type="component" value="Unplaced"/>
</dbReference>
<dbReference type="SUPFAM" id="SSF53474">
    <property type="entry name" value="alpha/beta-Hydrolases"/>
    <property type="match status" value="1"/>
</dbReference>
<comment type="subcellular location">
    <subcellularLocation>
        <location evidence="1">Secreted</location>
    </subcellularLocation>
</comment>
<proteinExistence type="inferred from homology"/>
<evidence type="ECO:0000256" key="4">
    <source>
        <dbReference type="RuleBase" id="RU004262"/>
    </source>
</evidence>
<dbReference type="Gene3D" id="3.40.50.1820">
    <property type="entry name" value="alpha/beta hydrolase"/>
    <property type="match status" value="1"/>
</dbReference>